<dbReference type="InterPro" id="IPR036390">
    <property type="entry name" value="WH_DNA-bd_sf"/>
</dbReference>
<dbReference type="SUPFAM" id="SSF46785">
    <property type="entry name" value="Winged helix' DNA-binding domain"/>
    <property type="match status" value="1"/>
</dbReference>
<dbReference type="InterPro" id="IPR043129">
    <property type="entry name" value="ATPase_NBD"/>
</dbReference>
<dbReference type="EMBL" id="JBHSYS010000002">
    <property type="protein sequence ID" value="MFC6957912.1"/>
    <property type="molecule type" value="Genomic_DNA"/>
</dbReference>
<protein>
    <submittedName>
        <fullName evidence="2">ROK family protein</fullName>
    </submittedName>
</protein>
<dbReference type="PANTHER" id="PTHR18964">
    <property type="entry name" value="ROK (REPRESSOR, ORF, KINASE) FAMILY"/>
    <property type="match status" value="1"/>
</dbReference>
<proteinExistence type="inferred from homology"/>
<dbReference type="SUPFAM" id="SSF53067">
    <property type="entry name" value="Actin-like ATPase domain"/>
    <property type="match status" value="1"/>
</dbReference>
<accession>A0ABW2D6C5</accession>
<comment type="caution">
    <text evidence="2">The sequence shown here is derived from an EMBL/GenBank/DDBJ whole genome shotgun (WGS) entry which is preliminary data.</text>
</comment>
<dbReference type="InterPro" id="IPR036388">
    <property type="entry name" value="WH-like_DNA-bd_sf"/>
</dbReference>
<sequence>MRTNTDPPVPSGSSHLLRTINERAALYHLLENDTLTRVELRKLTGLAKPTASQVMLRLAESGLAVTQGRTTAKQVGPRAEVYSVNADHAFAAAVTLHEPDGVTVAVRDLKGRERASSTRRFDFSAVPLDTAVQHMLRHTADDAGIPMERIAVVHLAVPGAYDAVTDTIGYADIPGAPDVRLGASLESFMDCPVTIHNDVNAATVAERRNPAVSGGLVLLWLGREGIGTGIDLAHGLVVGARGAAGELGYVPVFPDRTGPDDPTYQDWIGAPAVLALGAEHGVAGAEAVAVMTAAVKQGAQAFMDAYAARVAGALHLLTCLFDPPSLVLGGEIARAGGETFVEAVRRSNAALAERVLPSAVYGDAVAIGVLDLAYADLKGRVLDAALPDGQ</sequence>
<evidence type="ECO:0000313" key="2">
    <source>
        <dbReference type="EMBL" id="MFC6957912.1"/>
    </source>
</evidence>
<dbReference type="RefSeq" id="WP_382350309.1">
    <property type="nucleotide sequence ID" value="NZ_JBHMBP010000002.1"/>
</dbReference>
<evidence type="ECO:0000313" key="3">
    <source>
        <dbReference type="Proteomes" id="UP001596470"/>
    </source>
</evidence>
<gene>
    <name evidence="2" type="ORF">ACFQS3_11960</name>
</gene>
<dbReference type="PANTHER" id="PTHR18964:SF149">
    <property type="entry name" value="BIFUNCTIONAL UDP-N-ACETYLGLUCOSAMINE 2-EPIMERASE_N-ACETYLMANNOSAMINE KINASE"/>
    <property type="match status" value="1"/>
</dbReference>
<dbReference type="Gene3D" id="3.30.420.40">
    <property type="match status" value="2"/>
</dbReference>
<reference evidence="3" key="1">
    <citation type="journal article" date="2019" name="Int. J. Syst. Evol. Microbiol.">
        <title>The Global Catalogue of Microorganisms (GCM) 10K type strain sequencing project: providing services to taxonomists for standard genome sequencing and annotation.</title>
        <authorList>
            <consortium name="The Broad Institute Genomics Platform"/>
            <consortium name="The Broad Institute Genome Sequencing Center for Infectious Disease"/>
            <person name="Wu L."/>
            <person name="Ma J."/>
        </authorList>
    </citation>
    <scope>NUCLEOTIDE SEQUENCE [LARGE SCALE GENOMIC DNA]</scope>
    <source>
        <strain evidence="3">KACC 12634</strain>
    </source>
</reference>
<comment type="similarity">
    <text evidence="1">Belongs to the ROK (NagC/XylR) family.</text>
</comment>
<dbReference type="Proteomes" id="UP001596470">
    <property type="component" value="Unassembled WGS sequence"/>
</dbReference>
<organism evidence="2 3">
    <name type="scientific">Glycomyces mayteni</name>
    <dbReference type="NCBI Taxonomy" id="543887"/>
    <lineage>
        <taxon>Bacteria</taxon>
        <taxon>Bacillati</taxon>
        <taxon>Actinomycetota</taxon>
        <taxon>Actinomycetes</taxon>
        <taxon>Glycomycetales</taxon>
        <taxon>Glycomycetaceae</taxon>
        <taxon>Glycomyces</taxon>
    </lineage>
</organism>
<evidence type="ECO:0000256" key="1">
    <source>
        <dbReference type="ARBA" id="ARBA00006479"/>
    </source>
</evidence>
<dbReference type="InterPro" id="IPR000600">
    <property type="entry name" value="ROK"/>
</dbReference>
<dbReference type="Gene3D" id="1.10.10.10">
    <property type="entry name" value="Winged helix-like DNA-binding domain superfamily/Winged helix DNA-binding domain"/>
    <property type="match status" value="1"/>
</dbReference>
<name>A0ABW2D6C5_9ACTN</name>
<dbReference type="Pfam" id="PF00480">
    <property type="entry name" value="ROK"/>
    <property type="match status" value="1"/>
</dbReference>
<keyword evidence="3" id="KW-1185">Reference proteome</keyword>